<proteinExistence type="predicted"/>
<evidence type="ECO:0000313" key="3">
    <source>
        <dbReference type="EMBL" id="AIA98755.1"/>
    </source>
</evidence>
<name>A0A060CUG4_HELPX</name>
<evidence type="ECO:0000256" key="2">
    <source>
        <dbReference type="SAM" id="SignalP"/>
    </source>
</evidence>
<feature type="coiled-coil region" evidence="1">
    <location>
        <begin position="54"/>
        <end position="88"/>
    </location>
</feature>
<feature type="chain" id="PRO_5001582572" description="Cag pathogenicity island protein" evidence="2">
    <location>
        <begin position="28"/>
        <end position="461"/>
    </location>
</feature>
<organism evidence="3">
    <name type="scientific">Helicobacter pylori</name>
    <name type="common">Campylobacter pylori</name>
    <dbReference type="NCBI Taxonomy" id="210"/>
    <lineage>
        <taxon>Bacteria</taxon>
        <taxon>Pseudomonadati</taxon>
        <taxon>Campylobacterota</taxon>
        <taxon>Epsilonproteobacteria</taxon>
        <taxon>Campylobacterales</taxon>
        <taxon>Helicobacteraceae</taxon>
        <taxon>Helicobacter</taxon>
    </lineage>
</organism>
<sequence>MKALKIFLKKSLILLLAIALSHLNAVAMIVDNPTQNIWQQAKDAIDKSRFVQQVNHWADQIKKYQDMIEKAQSTINQLNKVNDILLKTNQFMNGSILNIPNPMGLVENATQIAKNVKSNALALQESAKNYNLAEKFLLRNIASKCPELDMNKINPKTKEIFFSDKGKEKSAARQALENLANALGNTQITTTQDITTSLSGRVLADFICKTKEQELLEIKKQQYLAQAQTCLISKDFQCYGNFLSQSKQINLKIFKEAQARTFKLFSSLQNRGASFTQELSVKNPIYAKEGYCSKQNIDGKDYCFSNTLEIERLINTFEKDNSSYIERLKGATNQETKAKVYADFKQKFEMLNTQILLNIANNLNFMNQTLSLMASAYSDTYYKQQDIIMPSFLNPPESVKKEFLKINKKTSQAFKANLNKFGLPTSQLPDVEKSFMMTQGGNIATEKFEQMKNNITQGWDE</sequence>
<dbReference type="EMBL" id="KF861856">
    <property type="protein sequence ID" value="AIA98755.1"/>
    <property type="molecule type" value="Genomic_DNA"/>
</dbReference>
<evidence type="ECO:0008006" key="4">
    <source>
        <dbReference type="Google" id="ProtNLM"/>
    </source>
</evidence>
<keyword evidence="2" id="KW-0732">Signal</keyword>
<evidence type="ECO:0000256" key="1">
    <source>
        <dbReference type="SAM" id="Coils"/>
    </source>
</evidence>
<gene>
    <name evidence="3" type="ORF">P1_ICEHptfs4b_03</name>
</gene>
<accession>A0A060CUG4</accession>
<reference evidence="3" key="1">
    <citation type="journal article" date="2014" name="BMC Genomics">
        <title>A comprehensive analysis of Helicobacter pylori plasticity zones reveals that they are integrating conjugative elements with intermediate integration specificity.</title>
        <authorList>
            <person name="Fischer W."/>
            <person name="Breithaupt U."/>
            <person name="Kern B."/>
            <person name="Smith S.I."/>
            <person name="Spicher C."/>
            <person name="Haas R."/>
        </authorList>
    </citation>
    <scope>NUCLEOTIDE SEQUENCE</scope>
    <source>
        <strain evidence="3">P1</strain>
    </source>
</reference>
<dbReference type="AlphaFoldDB" id="A0A060CUG4"/>
<protein>
    <recommendedName>
        <fullName evidence="4">Cag pathogenicity island protein</fullName>
    </recommendedName>
</protein>
<feature type="signal peptide" evidence="2">
    <location>
        <begin position="1"/>
        <end position="27"/>
    </location>
</feature>
<keyword evidence="1" id="KW-0175">Coiled coil</keyword>